<comment type="caution">
    <text evidence="4">The sequence shown here is derived from an EMBL/GenBank/DDBJ whole genome shotgun (WGS) entry which is preliminary data.</text>
</comment>
<evidence type="ECO:0000313" key="4">
    <source>
        <dbReference type="EMBL" id="GAL17753.1"/>
    </source>
</evidence>
<dbReference type="EMBL" id="BBMR01000002">
    <property type="protein sequence ID" value="GAL17753.1"/>
    <property type="molecule type" value="Genomic_DNA"/>
</dbReference>
<protein>
    <submittedName>
        <fullName evidence="4">Purple acid phosphatase</fullName>
    </submittedName>
</protein>
<sequence length="795" mass="89025">MNVYIPEELAGKVWWVRGQLRDGEGAAVGINYNNEGEALPNRGWHFMTADIPQGLPEPLTFDQPFRFLVLQTAERIDTSVVLDNFTAIYDLDTDLAGPSVIVTPAENETINSKNTTLRLQVFDPSGVDFDHIELSLNGEPISDAEIQNNGEDAFWVELNNLDDGWQRIDYRVFDKLGNASAGDTLFNVDTGDSRIFIGGEHDVIFAGGTFNLPVEVVKPETFRNFTLTLNYDTTKTALNVLAEDMEFDNVTEYPGFWQGTFSGFSENVHTLAQIELTVDGYVQNSAASLVVSGELDGKDFNYPVLKKDIGGKFVVMQDHVIANQQTRIFIADANGEAAPGVDVERVYYDVANDEVIGTEAIGTTDDYGLVRYLPRDEDDSSVELILRAYDHDGASLMSTVMSLTEQLSTAPRHVFFTPGVDSSEVQVTWFTDTAMDATYAYYGKNGNPNQHASMTESEILPFFYGPESGVVRVHHATFTGLEPNTEYSYYVANDFARSETFTFRTDRQDDEVRIHLFGDTQTTNDYNENHGSPLVSEIFDKMSAQLPNPDLIMHVGDLTEDMSDYQLVRQFLEALEGQGRFGSVMFVPTMGNHEVYNEGRYKYESIFKSPANGPFEAPNKQSVYSFDYGNARIAVVNTELFTDEEWQNMMNWLEDDMASSDQTWKVLMLHRPPYEGNKDSGNEWSKRYVPSAVDRAGIDLVVAGHDHMYSRSVTMAGDRPNPSGATYLIAGSASMKFYDADFGGIVPFADVLYDENVHTYTTLHIQGEQMEVQTRNMNGQLIDRVTLTTRESRGF</sequence>
<reference evidence="4 5" key="1">
    <citation type="submission" date="2014-09" db="EMBL/GenBank/DDBJ databases">
        <title>Vibrio maritimus JCM 19235. (C45) whole genome shotgun sequence.</title>
        <authorList>
            <person name="Sawabe T."/>
            <person name="Meirelles P."/>
            <person name="Nakanishi M."/>
            <person name="Sayaka M."/>
            <person name="Hattori M."/>
            <person name="Ohkuma M."/>
        </authorList>
    </citation>
    <scope>NUCLEOTIDE SEQUENCE [LARGE SCALE GENOMIC DNA]</scope>
    <source>
        <strain evidence="5">JCM19235</strain>
    </source>
</reference>
<feature type="domain" description="Calcineurin-like phosphoesterase" evidence="2">
    <location>
        <begin position="513"/>
        <end position="709"/>
    </location>
</feature>
<dbReference type="InterPro" id="IPR029052">
    <property type="entry name" value="Metallo-depent_PP-like"/>
</dbReference>
<dbReference type="InterPro" id="IPR008963">
    <property type="entry name" value="Purple_acid_Pase-like_N"/>
</dbReference>
<dbReference type="GO" id="GO:0003993">
    <property type="term" value="F:acid phosphatase activity"/>
    <property type="evidence" value="ECO:0007669"/>
    <property type="project" value="InterPro"/>
</dbReference>
<dbReference type="SUPFAM" id="SSF49363">
    <property type="entry name" value="Purple acid phosphatase, N-terminal domain"/>
    <property type="match status" value="1"/>
</dbReference>
<dbReference type="AlphaFoldDB" id="A0A090RT57"/>
<gene>
    <name evidence="4" type="ORF">JCM19235_6306</name>
</gene>
<keyword evidence="1" id="KW-0732">Signal</keyword>
<dbReference type="SUPFAM" id="SSF56300">
    <property type="entry name" value="Metallo-dependent phosphatases"/>
    <property type="match status" value="1"/>
</dbReference>
<dbReference type="GO" id="GO:0046872">
    <property type="term" value="F:metal ion binding"/>
    <property type="evidence" value="ECO:0007669"/>
    <property type="project" value="InterPro"/>
</dbReference>
<name>A0A090RT57_9VIBR</name>
<feature type="domain" description="Purple acid phosphatase N-terminal" evidence="3">
    <location>
        <begin position="411"/>
        <end position="505"/>
    </location>
</feature>
<dbReference type="OrthoDB" id="9804511at2"/>
<evidence type="ECO:0000313" key="5">
    <source>
        <dbReference type="Proteomes" id="UP000029228"/>
    </source>
</evidence>
<evidence type="ECO:0000259" key="3">
    <source>
        <dbReference type="Pfam" id="PF16656"/>
    </source>
</evidence>
<organism evidence="4 5">
    <name type="scientific">Vibrio maritimus</name>
    <dbReference type="NCBI Taxonomy" id="990268"/>
    <lineage>
        <taxon>Bacteria</taxon>
        <taxon>Pseudomonadati</taxon>
        <taxon>Pseudomonadota</taxon>
        <taxon>Gammaproteobacteria</taxon>
        <taxon>Vibrionales</taxon>
        <taxon>Vibrionaceae</taxon>
        <taxon>Vibrio</taxon>
    </lineage>
</organism>
<dbReference type="Proteomes" id="UP000029228">
    <property type="component" value="Unassembled WGS sequence"/>
</dbReference>
<dbReference type="Pfam" id="PF00149">
    <property type="entry name" value="Metallophos"/>
    <property type="match status" value="1"/>
</dbReference>
<dbReference type="InterPro" id="IPR004843">
    <property type="entry name" value="Calcineurin-like_PHP"/>
</dbReference>
<proteinExistence type="predicted"/>
<evidence type="ECO:0000259" key="2">
    <source>
        <dbReference type="Pfam" id="PF00149"/>
    </source>
</evidence>
<dbReference type="InterPro" id="IPR015914">
    <property type="entry name" value="PAPs_N"/>
</dbReference>
<evidence type="ECO:0000256" key="1">
    <source>
        <dbReference type="ARBA" id="ARBA00022729"/>
    </source>
</evidence>
<dbReference type="Pfam" id="PF16656">
    <property type="entry name" value="Pur_ac_phosph_N"/>
    <property type="match status" value="1"/>
</dbReference>
<dbReference type="PANTHER" id="PTHR45867">
    <property type="entry name" value="PURPLE ACID PHOSPHATASE"/>
    <property type="match status" value="1"/>
</dbReference>
<dbReference type="STRING" id="990268.JCM19235_6306"/>
<dbReference type="PANTHER" id="PTHR45867:SF3">
    <property type="entry name" value="ACID PHOSPHATASE TYPE 7"/>
    <property type="match status" value="1"/>
</dbReference>
<keyword evidence="5" id="KW-1185">Reference proteome</keyword>
<dbReference type="Gene3D" id="2.60.40.380">
    <property type="entry name" value="Purple acid phosphatase-like, N-terminal"/>
    <property type="match status" value="1"/>
</dbReference>
<dbReference type="Gene3D" id="3.60.21.10">
    <property type="match status" value="1"/>
</dbReference>
<accession>A0A090RT57</accession>
<reference evidence="4 5" key="2">
    <citation type="submission" date="2014-09" db="EMBL/GenBank/DDBJ databases">
        <authorList>
            <consortium name="NBRP consortium"/>
            <person name="Sawabe T."/>
            <person name="Meirelles P."/>
            <person name="Nakanishi M."/>
            <person name="Sayaka M."/>
            <person name="Hattori M."/>
            <person name="Ohkuma M."/>
        </authorList>
    </citation>
    <scope>NUCLEOTIDE SEQUENCE [LARGE SCALE GENOMIC DNA]</scope>
    <source>
        <strain evidence="5">JCM19235</strain>
    </source>
</reference>